<dbReference type="VEuPathDB" id="FungiDB:An08g02610"/>
<sequence length="181" mass="19764">MVSIRACIPALVWGSTSLHTTRSYTRWGRNATICCWASMSGDRQGPPLKARRRIGKTDGSGIDCPRPINELPSDAIHRSGNRRLRSAVHGGPRKDGKGHRRKVAGALEKREEDQDAKTGGGKEEDGDLVGYCDDGGRNCDDASDPRTDEGSGSAERFEQIGALQTGVVMVWGEAKFRSRRR</sequence>
<feature type="region of interest" description="Disordered" evidence="1">
    <location>
        <begin position="42"/>
        <end position="154"/>
    </location>
</feature>
<name>A0AAJ8E1G4_ASPNG</name>
<evidence type="ECO:0000313" key="2">
    <source>
        <dbReference type="RefSeq" id="XP_059603918.1"/>
    </source>
</evidence>
<dbReference type="KEGG" id="ang:An08g02610"/>
<organism evidence="2">
    <name type="scientific">Aspergillus niger</name>
    <dbReference type="NCBI Taxonomy" id="5061"/>
    <lineage>
        <taxon>Eukaryota</taxon>
        <taxon>Fungi</taxon>
        <taxon>Dikarya</taxon>
        <taxon>Ascomycota</taxon>
        <taxon>Pezizomycotina</taxon>
        <taxon>Eurotiomycetes</taxon>
        <taxon>Eurotiomycetidae</taxon>
        <taxon>Eurotiales</taxon>
        <taxon>Aspergillaceae</taxon>
        <taxon>Aspergillus</taxon>
        <taxon>Aspergillus subgen. Circumdati</taxon>
    </lineage>
</organism>
<reference evidence="2" key="1">
    <citation type="submission" date="2025-02" db="EMBL/GenBank/DDBJ databases">
        <authorList>
            <consortium name="NCBI Genome Project"/>
        </authorList>
    </citation>
    <scope>NUCLEOTIDE SEQUENCE</scope>
</reference>
<gene>
    <name evidence="2" type="ORF">An08g02610</name>
</gene>
<protein>
    <submittedName>
        <fullName evidence="2">Uncharacterized protein</fullName>
    </submittedName>
</protein>
<accession>A0AAJ8E1G4</accession>
<feature type="compositionally biased region" description="Basic and acidic residues" evidence="1">
    <location>
        <begin position="134"/>
        <end position="149"/>
    </location>
</feature>
<evidence type="ECO:0000256" key="1">
    <source>
        <dbReference type="SAM" id="MobiDB-lite"/>
    </source>
</evidence>
<feature type="compositionally biased region" description="Basic and acidic residues" evidence="1">
    <location>
        <begin position="107"/>
        <end position="123"/>
    </location>
</feature>
<proteinExistence type="predicted"/>
<dbReference type="GeneID" id="84591607"/>
<dbReference type="AlphaFoldDB" id="A0AAJ8E1G4"/>
<dbReference type="RefSeq" id="XP_059603918.1">
    <property type="nucleotide sequence ID" value="XM_059748896.1"/>
</dbReference>
<reference evidence="2" key="2">
    <citation type="submission" date="2025-08" db="UniProtKB">
        <authorList>
            <consortium name="RefSeq"/>
        </authorList>
    </citation>
    <scope>IDENTIFICATION</scope>
</reference>